<protein>
    <submittedName>
        <fullName evidence="2">Uncharacterized protein</fullName>
    </submittedName>
</protein>
<comment type="caution">
    <text evidence="2">The sequence shown here is derived from an EMBL/GenBank/DDBJ whole genome shotgun (WGS) entry which is preliminary data.</text>
</comment>
<evidence type="ECO:0000256" key="1">
    <source>
        <dbReference type="SAM" id="MobiDB-lite"/>
    </source>
</evidence>
<gene>
    <name evidence="2" type="ORF">CVLEPA_LOCUS27280</name>
</gene>
<organism evidence="2 3">
    <name type="scientific">Clavelina lepadiformis</name>
    <name type="common">Light-bulb sea squirt</name>
    <name type="synonym">Ascidia lepadiformis</name>
    <dbReference type="NCBI Taxonomy" id="159417"/>
    <lineage>
        <taxon>Eukaryota</taxon>
        <taxon>Metazoa</taxon>
        <taxon>Chordata</taxon>
        <taxon>Tunicata</taxon>
        <taxon>Ascidiacea</taxon>
        <taxon>Aplousobranchia</taxon>
        <taxon>Clavelinidae</taxon>
        <taxon>Clavelina</taxon>
    </lineage>
</organism>
<dbReference type="EMBL" id="CAWYQH010000141">
    <property type="protein sequence ID" value="CAK8694005.1"/>
    <property type="molecule type" value="Genomic_DNA"/>
</dbReference>
<proteinExistence type="predicted"/>
<feature type="region of interest" description="Disordered" evidence="1">
    <location>
        <begin position="22"/>
        <end position="48"/>
    </location>
</feature>
<dbReference type="Proteomes" id="UP001642483">
    <property type="component" value="Unassembled WGS sequence"/>
</dbReference>
<accession>A0ABP0GUR5</accession>
<sequence>MWAHLCEKDPLKLTLLNTNRQNSSTTEVMTSATKSKTQHNSIRNTVSGYNGNSGSALPLFDQHKNLSSSITISKDWDSPVSRKAVVAIVL</sequence>
<evidence type="ECO:0000313" key="2">
    <source>
        <dbReference type="EMBL" id="CAK8694005.1"/>
    </source>
</evidence>
<name>A0ABP0GUR5_CLALP</name>
<evidence type="ECO:0000313" key="3">
    <source>
        <dbReference type="Proteomes" id="UP001642483"/>
    </source>
</evidence>
<keyword evidence="3" id="KW-1185">Reference proteome</keyword>
<reference evidence="2 3" key="1">
    <citation type="submission" date="2024-02" db="EMBL/GenBank/DDBJ databases">
        <authorList>
            <person name="Daric V."/>
            <person name="Darras S."/>
        </authorList>
    </citation>
    <scope>NUCLEOTIDE SEQUENCE [LARGE SCALE GENOMIC DNA]</scope>
</reference>